<reference evidence="2 3" key="2">
    <citation type="journal article" date="2018" name="Hortic Res">
        <title>Improved Brassica rapa reference genome by single-molecule sequencing and chromosome conformation capture technologies.</title>
        <authorList>
            <person name="Zhang L."/>
            <person name="Cai X."/>
            <person name="Wu J."/>
            <person name="Liu M."/>
            <person name="Grob S."/>
            <person name="Cheng F."/>
            <person name="Liang J."/>
            <person name="Cai C."/>
            <person name="Liu Z."/>
            <person name="Liu B."/>
            <person name="Wang F."/>
            <person name="Li S."/>
            <person name="Liu F."/>
            <person name="Li X."/>
            <person name="Cheng L."/>
            <person name="Yang W."/>
            <person name="Li M.H."/>
            <person name="Grossniklaus U."/>
            <person name="Zheng H."/>
            <person name="Wang X."/>
        </authorList>
    </citation>
    <scope>NUCLEOTIDE SEQUENCE [LARGE SCALE GENOMIC DNA]</scope>
    <source>
        <strain evidence="2 3">cv. Chiifu-401-42</strain>
    </source>
</reference>
<dbReference type="STRING" id="51351.M4E9L3"/>
<keyword evidence="3" id="KW-1185">Reference proteome</keyword>
<evidence type="ECO:0000256" key="1">
    <source>
        <dbReference type="SAM" id="MobiDB-lite"/>
    </source>
</evidence>
<dbReference type="Proteomes" id="UP000011750">
    <property type="component" value="Chromosome A04"/>
</dbReference>
<reference evidence="2 3" key="1">
    <citation type="journal article" date="2011" name="Nat. Genet.">
        <title>The genome of the mesopolyploid crop species Brassica rapa.</title>
        <authorList>
            <consortium name="Brassica rapa Genome Sequencing Project Consortium"/>
            <person name="Wang X."/>
            <person name="Wang H."/>
            <person name="Wang J."/>
            <person name="Sun R."/>
            <person name="Wu J."/>
            <person name="Liu S."/>
            <person name="Bai Y."/>
            <person name="Mun J.H."/>
            <person name="Bancroft I."/>
            <person name="Cheng F."/>
            <person name="Huang S."/>
            <person name="Li X."/>
            <person name="Hua W."/>
            <person name="Wang J."/>
            <person name="Wang X."/>
            <person name="Freeling M."/>
            <person name="Pires J.C."/>
            <person name="Paterson A.H."/>
            <person name="Chalhoub B."/>
            <person name="Wang B."/>
            <person name="Hayward A."/>
            <person name="Sharpe A.G."/>
            <person name="Park B.S."/>
            <person name="Weisshaar B."/>
            <person name="Liu B."/>
            <person name="Li B."/>
            <person name="Liu B."/>
            <person name="Tong C."/>
            <person name="Song C."/>
            <person name="Duran C."/>
            <person name="Peng C."/>
            <person name="Geng C."/>
            <person name="Koh C."/>
            <person name="Lin C."/>
            <person name="Edwards D."/>
            <person name="Mu D."/>
            <person name="Shen D."/>
            <person name="Soumpourou E."/>
            <person name="Li F."/>
            <person name="Fraser F."/>
            <person name="Conant G."/>
            <person name="Lassalle G."/>
            <person name="King G.J."/>
            <person name="Bonnema G."/>
            <person name="Tang H."/>
            <person name="Wang H."/>
            <person name="Belcram H."/>
            <person name="Zhou H."/>
            <person name="Hirakawa H."/>
            <person name="Abe H."/>
            <person name="Guo H."/>
            <person name="Wang H."/>
            <person name="Jin H."/>
            <person name="Parkin I.A."/>
            <person name="Batley J."/>
            <person name="Kim J.S."/>
            <person name="Just J."/>
            <person name="Li J."/>
            <person name="Xu J."/>
            <person name="Deng J."/>
            <person name="Kim J.A."/>
            <person name="Li J."/>
            <person name="Yu J."/>
            <person name="Meng J."/>
            <person name="Wang J."/>
            <person name="Min J."/>
            <person name="Poulain J."/>
            <person name="Wang J."/>
            <person name="Hatakeyama K."/>
            <person name="Wu K."/>
            <person name="Wang L."/>
            <person name="Fang L."/>
            <person name="Trick M."/>
            <person name="Links M.G."/>
            <person name="Zhao M."/>
            <person name="Jin M."/>
            <person name="Ramchiary N."/>
            <person name="Drou N."/>
            <person name="Berkman P.J."/>
            <person name="Cai Q."/>
            <person name="Huang Q."/>
            <person name="Li R."/>
            <person name="Tabata S."/>
            <person name="Cheng S."/>
            <person name="Zhang S."/>
            <person name="Zhang S."/>
            <person name="Huang S."/>
            <person name="Sato S."/>
            <person name="Sun S."/>
            <person name="Kwon S.J."/>
            <person name="Choi S.R."/>
            <person name="Lee T.H."/>
            <person name="Fan W."/>
            <person name="Zhao X."/>
            <person name="Tan X."/>
            <person name="Xu X."/>
            <person name="Wang Y."/>
            <person name="Qiu Y."/>
            <person name="Yin Y."/>
            <person name="Li Y."/>
            <person name="Du Y."/>
            <person name="Liao Y."/>
            <person name="Lim Y."/>
            <person name="Narusaka Y."/>
            <person name="Wang Y."/>
            <person name="Wang Z."/>
            <person name="Li Z."/>
            <person name="Wang Z."/>
            <person name="Xiong Z."/>
            <person name="Zhang Z."/>
        </authorList>
    </citation>
    <scope>NUCLEOTIDE SEQUENCE [LARGE SCALE GENOMIC DNA]</scope>
    <source>
        <strain evidence="2 3">cv. Chiifu-401-42</strain>
    </source>
</reference>
<dbReference type="OMA" id="PHDDQGH"/>
<reference evidence="2" key="3">
    <citation type="submission" date="2023-03" db="UniProtKB">
        <authorList>
            <consortium name="EnsemblPlants"/>
        </authorList>
    </citation>
    <scope>IDENTIFICATION</scope>
    <source>
        <strain evidence="2">cv. Chiifu-401-42</strain>
    </source>
</reference>
<dbReference type="eggNOG" id="KOG0192">
    <property type="taxonomic scope" value="Eukaryota"/>
</dbReference>
<dbReference type="Gramene" id="Bra025469.1">
    <property type="protein sequence ID" value="Bra025469.1-P"/>
    <property type="gene ID" value="Bra025469"/>
</dbReference>
<dbReference type="EnsemblPlants" id="Bra025469.1">
    <property type="protein sequence ID" value="Bra025469.1-P"/>
    <property type="gene ID" value="Bra025469"/>
</dbReference>
<evidence type="ECO:0000313" key="2">
    <source>
        <dbReference type="EnsemblPlants" id="Bra025469.1-P"/>
    </source>
</evidence>
<name>M4E9L3_BRACM</name>
<evidence type="ECO:0000313" key="3">
    <source>
        <dbReference type="Proteomes" id="UP000011750"/>
    </source>
</evidence>
<feature type="compositionally biased region" description="Polar residues" evidence="1">
    <location>
        <begin position="74"/>
        <end position="87"/>
    </location>
</feature>
<dbReference type="HOGENOM" id="CLU_1828030_0_0_1"/>
<organism evidence="2 3">
    <name type="scientific">Brassica campestris</name>
    <name type="common">Field mustard</name>
    <dbReference type="NCBI Taxonomy" id="3711"/>
    <lineage>
        <taxon>Eukaryota</taxon>
        <taxon>Viridiplantae</taxon>
        <taxon>Streptophyta</taxon>
        <taxon>Embryophyta</taxon>
        <taxon>Tracheophyta</taxon>
        <taxon>Spermatophyta</taxon>
        <taxon>Magnoliopsida</taxon>
        <taxon>eudicotyledons</taxon>
        <taxon>Gunneridae</taxon>
        <taxon>Pentapetalae</taxon>
        <taxon>rosids</taxon>
        <taxon>malvids</taxon>
        <taxon>Brassicales</taxon>
        <taxon>Brassicaceae</taxon>
        <taxon>Brassiceae</taxon>
        <taxon>Brassica</taxon>
    </lineage>
</organism>
<feature type="compositionally biased region" description="Low complexity" evidence="1">
    <location>
        <begin position="115"/>
        <end position="124"/>
    </location>
</feature>
<dbReference type="AlphaFoldDB" id="M4E9L3"/>
<dbReference type="InParanoid" id="M4E9L3"/>
<feature type="region of interest" description="Disordered" evidence="1">
    <location>
        <begin position="1"/>
        <end position="28"/>
    </location>
</feature>
<feature type="compositionally biased region" description="Low complexity" evidence="1">
    <location>
        <begin position="1"/>
        <end position="14"/>
    </location>
</feature>
<feature type="region of interest" description="Disordered" evidence="1">
    <location>
        <begin position="58"/>
        <end position="141"/>
    </location>
</feature>
<proteinExistence type="predicted"/>
<accession>M4E9L3</accession>
<protein>
    <submittedName>
        <fullName evidence="2">Uncharacterized protein</fullName>
    </submittedName>
</protein>
<sequence length="141" mass="15297">MNPTNSKESSSTEASESEVEDPPNAVIVRDTKSLCLDTISEYSDTRSVYSEAPIKKVSASKNSDELVKLRKSPSLGSSTKLRSTGTSPVKARSSPKALPMSSFGRSIKTRKDSRLPLSPMSPLSPRRRRLQTGHASDSELT</sequence>